<comment type="caution">
    <text evidence="2">The sequence shown here is derived from an EMBL/GenBank/DDBJ whole genome shotgun (WGS) entry which is preliminary data.</text>
</comment>
<keyword evidence="3" id="KW-1185">Reference proteome</keyword>
<reference evidence="2" key="2">
    <citation type="submission" date="2020-09" db="EMBL/GenBank/DDBJ databases">
        <authorList>
            <person name="Sun Q."/>
            <person name="Zhou Y."/>
        </authorList>
    </citation>
    <scope>NUCLEOTIDE SEQUENCE</scope>
    <source>
        <strain evidence="2">CGMCC 1.16012</strain>
    </source>
</reference>
<reference evidence="2" key="1">
    <citation type="journal article" date="2014" name="Int. J. Syst. Evol. Microbiol.">
        <title>Complete genome sequence of Corynebacterium casei LMG S-19264T (=DSM 44701T), isolated from a smear-ripened cheese.</title>
        <authorList>
            <consortium name="US DOE Joint Genome Institute (JGI-PGF)"/>
            <person name="Walter F."/>
            <person name="Albersmeier A."/>
            <person name="Kalinowski J."/>
            <person name="Ruckert C."/>
        </authorList>
    </citation>
    <scope>NUCLEOTIDE SEQUENCE</scope>
    <source>
        <strain evidence="2">CGMCC 1.16012</strain>
    </source>
</reference>
<keyword evidence="1" id="KW-1133">Transmembrane helix</keyword>
<evidence type="ECO:0000256" key="1">
    <source>
        <dbReference type="SAM" id="Phobius"/>
    </source>
</evidence>
<evidence type="ECO:0000313" key="3">
    <source>
        <dbReference type="Proteomes" id="UP000606730"/>
    </source>
</evidence>
<dbReference type="EMBL" id="BMKN01000002">
    <property type="protein sequence ID" value="GGE53460.1"/>
    <property type="molecule type" value="Genomic_DNA"/>
</dbReference>
<keyword evidence="1" id="KW-0472">Membrane</keyword>
<dbReference type="Proteomes" id="UP000606730">
    <property type="component" value="Unassembled WGS sequence"/>
</dbReference>
<feature type="transmembrane region" description="Helical" evidence="1">
    <location>
        <begin position="40"/>
        <end position="58"/>
    </location>
</feature>
<protein>
    <submittedName>
        <fullName evidence="2">Uncharacterized protein</fullName>
    </submittedName>
</protein>
<dbReference type="OrthoDB" id="7874438at2"/>
<name>A0A917AI13_9RHOB</name>
<proteinExistence type="predicted"/>
<accession>A0A917AI13</accession>
<dbReference type="RefSeq" id="WP_095594079.1">
    <property type="nucleotide sequence ID" value="NZ_BMKN01000002.1"/>
</dbReference>
<organism evidence="2 3">
    <name type="scientific">Actibacterium pelagium</name>
    <dbReference type="NCBI Taxonomy" id="2029103"/>
    <lineage>
        <taxon>Bacteria</taxon>
        <taxon>Pseudomonadati</taxon>
        <taxon>Pseudomonadota</taxon>
        <taxon>Alphaproteobacteria</taxon>
        <taxon>Rhodobacterales</taxon>
        <taxon>Roseobacteraceae</taxon>
        <taxon>Actibacterium</taxon>
    </lineage>
</organism>
<gene>
    <name evidence="2" type="ORF">GCM10011517_21480</name>
</gene>
<dbReference type="AlphaFoldDB" id="A0A917AI13"/>
<sequence>MEPGNSAGTITQFIPLIVTGLALLALAWPMTKRKGLPAGYAILCFLPLIGVLVLIWIASKPDKELLERVAKIEGSQRIKTDRAEGDAS</sequence>
<keyword evidence="1" id="KW-0812">Transmembrane</keyword>
<feature type="transmembrane region" description="Helical" evidence="1">
    <location>
        <begin position="6"/>
        <end position="28"/>
    </location>
</feature>
<evidence type="ECO:0000313" key="2">
    <source>
        <dbReference type="EMBL" id="GGE53460.1"/>
    </source>
</evidence>